<protein>
    <submittedName>
        <fullName evidence="1">Uncharacterized protein</fullName>
    </submittedName>
</protein>
<dbReference type="RefSeq" id="WP_185036380.1">
    <property type="nucleotide sequence ID" value="NZ_BNBN01000047.1"/>
</dbReference>
<name>A0A7X0HLX7_9ACTN</name>
<proteinExistence type="predicted"/>
<gene>
    <name evidence="1" type="ORF">HNQ79_006405</name>
</gene>
<accession>A0A7X0HLX7</accession>
<organism evidence="1 2">
    <name type="scientific">Streptomyces candidus</name>
    <dbReference type="NCBI Taxonomy" id="67283"/>
    <lineage>
        <taxon>Bacteria</taxon>
        <taxon>Bacillati</taxon>
        <taxon>Actinomycetota</taxon>
        <taxon>Actinomycetes</taxon>
        <taxon>Kitasatosporales</taxon>
        <taxon>Streptomycetaceae</taxon>
        <taxon>Streptomyces</taxon>
    </lineage>
</organism>
<reference evidence="1 2" key="1">
    <citation type="submission" date="2020-08" db="EMBL/GenBank/DDBJ databases">
        <title>Genomic Encyclopedia of Type Strains, Phase IV (KMG-IV): sequencing the most valuable type-strain genomes for metagenomic binning, comparative biology and taxonomic classification.</title>
        <authorList>
            <person name="Goeker M."/>
        </authorList>
    </citation>
    <scope>NUCLEOTIDE SEQUENCE [LARGE SCALE GENOMIC DNA]</scope>
    <source>
        <strain evidence="1 2">DSM 40141</strain>
    </source>
</reference>
<dbReference type="EMBL" id="JACHEM010000031">
    <property type="protein sequence ID" value="MBB6439893.1"/>
    <property type="molecule type" value="Genomic_DNA"/>
</dbReference>
<keyword evidence="2" id="KW-1185">Reference proteome</keyword>
<sequence length="66" mass="7556">MSRYLRVRDLEESELAEADRLAHRLYGPDEKKWPEAAISDYLGVLATIHGQHTGKPRKPKARKEAV</sequence>
<dbReference type="AlphaFoldDB" id="A0A7X0HLX7"/>
<dbReference type="Proteomes" id="UP000540423">
    <property type="component" value="Unassembled WGS sequence"/>
</dbReference>
<evidence type="ECO:0000313" key="2">
    <source>
        <dbReference type="Proteomes" id="UP000540423"/>
    </source>
</evidence>
<evidence type="ECO:0000313" key="1">
    <source>
        <dbReference type="EMBL" id="MBB6439893.1"/>
    </source>
</evidence>
<comment type="caution">
    <text evidence="1">The sequence shown here is derived from an EMBL/GenBank/DDBJ whole genome shotgun (WGS) entry which is preliminary data.</text>
</comment>